<dbReference type="PROSITE" id="PS51677">
    <property type="entry name" value="NODB"/>
    <property type="match status" value="1"/>
</dbReference>
<evidence type="ECO:0000256" key="3">
    <source>
        <dbReference type="SAM" id="MobiDB-lite"/>
    </source>
</evidence>
<keyword evidence="5" id="KW-0326">Glycosidase</keyword>
<dbReference type="CDD" id="cd10918">
    <property type="entry name" value="CE4_NodB_like_5s_6s"/>
    <property type="match status" value="1"/>
</dbReference>
<comment type="subcellular location">
    <subcellularLocation>
        <location evidence="1">Secreted</location>
    </subcellularLocation>
</comment>
<sequence>MTTVPILLYHSISTDPPGWIAPYSVTPAVFGHHLELIAESNATVLSVSQLVGALRGLVPLPPRPVVITFDDGFADICSAAVQLASHNMCSTLYITTGAIRGSGARPADMALPPAEMLDWSQVDELAEMNIEIGAHTHTHPQLDAMRISEARNEIRSSKHILEDRLGRQVPSFAYPHGFQSARLRREVEAAGYTSACGVMNALSSHSDQVFCLARLTVRNTTSTAAMAAWLTGRGARVAPYPEAFRTKAWRAYRRGRGPRSTRGVIDDRTSKSEVRP</sequence>
<feature type="domain" description="NodB homology" evidence="4">
    <location>
        <begin position="63"/>
        <end position="276"/>
    </location>
</feature>
<dbReference type="InterPro" id="IPR002509">
    <property type="entry name" value="NODB_dom"/>
</dbReference>
<accession>A0A378TDY7</accession>
<dbReference type="PANTHER" id="PTHR34216">
    <property type="match status" value="1"/>
</dbReference>
<keyword evidence="5" id="KW-0858">Xylan degradation</keyword>
<dbReference type="AlphaFoldDB" id="A0A378TDY7"/>
<evidence type="ECO:0000256" key="1">
    <source>
        <dbReference type="ARBA" id="ARBA00004613"/>
    </source>
</evidence>
<evidence type="ECO:0000313" key="6">
    <source>
        <dbReference type="Proteomes" id="UP000254978"/>
    </source>
</evidence>
<keyword evidence="6" id="KW-1185">Reference proteome</keyword>
<reference evidence="5 6" key="1">
    <citation type="submission" date="2018-06" db="EMBL/GenBank/DDBJ databases">
        <authorList>
            <consortium name="Pathogen Informatics"/>
            <person name="Doyle S."/>
        </authorList>
    </citation>
    <scope>NUCLEOTIDE SEQUENCE [LARGE SCALE GENOMIC DNA]</scope>
    <source>
        <strain evidence="5 6">NCTC10821</strain>
    </source>
</reference>
<dbReference type="InterPro" id="IPR051398">
    <property type="entry name" value="Polysacch_Deacetylase"/>
</dbReference>
<dbReference type="Pfam" id="PF01522">
    <property type="entry name" value="Polysacc_deac_1"/>
    <property type="match status" value="1"/>
</dbReference>
<protein>
    <submittedName>
        <fullName evidence="5">Putative xylanase/chitin deacetylase</fullName>
    </submittedName>
</protein>
<organism evidence="5 6">
    <name type="scientific">Mycolicibacterium tokaiense</name>
    <dbReference type="NCBI Taxonomy" id="39695"/>
    <lineage>
        <taxon>Bacteria</taxon>
        <taxon>Bacillati</taxon>
        <taxon>Actinomycetota</taxon>
        <taxon>Actinomycetes</taxon>
        <taxon>Mycobacteriales</taxon>
        <taxon>Mycobacteriaceae</taxon>
        <taxon>Mycolicibacterium</taxon>
    </lineage>
</organism>
<dbReference type="GO" id="GO:0016810">
    <property type="term" value="F:hydrolase activity, acting on carbon-nitrogen (but not peptide) bonds"/>
    <property type="evidence" value="ECO:0007669"/>
    <property type="project" value="InterPro"/>
</dbReference>
<dbReference type="Proteomes" id="UP000254978">
    <property type="component" value="Unassembled WGS sequence"/>
</dbReference>
<name>A0A378TDY7_9MYCO</name>
<feature type="compositionally biased region" description="Basic and acidic residues" evidence="3">
    <location>
        <begin position="264"/>
        <end position="276"/>
    </location>
</feature>
<dbReference type="EMBL" id="UGQT01000001">
    <property type="protein sequence ID" value="STZ59012.1"/>
    <property type="molecule type" value="Genomic_DNA"/>
</dbReference>
<evidence type="ECO:0000256" key="2">
    <source>
        <dbReference type="ARBA" id="ARBA00022729"/>
    </source>
</evidence>
<keyword evidence="5" id="KW-0624">Polysaccharide degradation</keyword>
<proteinExistence type="predicted"/>
<keyword evidence="5" id="KW-0119">Carbohydrate metabolism</keyword>
<feature type="region of interest" description="Disordered" evidence="3">
    <location>
        <begin position="254"/>
        <end position="276"/>
    </location>
</feature>
<dbReference type="GO" id="GO:0016798">
    <property type="term" value="F:hydrolase activity, acting on glycosyl bonds"/>
    <property type="evidence" value="ECO:0007669"/>
    <property type="project" value="UniProtKB-KW"/>
</dbReference>
<dbReference type="GO" id="GO:0045493">
    <property type="term" value="P:xylan catabolic process"/>
    <property type="evidence" value="ECO:0007669"/>
    <property type="project" value="UniProtKB-KW"/>
</dbReference>
<keyword evidence="5" id="KW-0378">Hydrolase</keyword>
<evidence type="ECO:0000313" key="5">
    <source>
        <dbReference type="EMBL" id="STZ59012.1"/>
    </source>
</evidence>
<dbReference type="GO" id="GO:0005576">
    <property type="term" value="C:extracellular region"/>
    <property type="evidence" value="ECO:0007669"/>
    <property type="project" value="UniProtKB-SubCell"/>
</dbReference>
<gene>
    <name evidence="5" type="ORF">NCTC10821_02534</name>
</gene>
<dbReference type="InterPro" id="IPR011330">
    <property type="entry name" value="Glyco_hydro/deAcase_b/a-brl"/>
</dbReference>
<keyword evidence="2" id="KW-0732">Signal</keyword>
<dbReference type="RefSeq" id="WP_163908086.1">
    <property type="nucleotide sequence ID" value="NZ_AP022600.1"/>
</dbReference>
<dbReference type="Gene3D" id="3.20.20.370">
    <property type="entry name" value="Glycoside hydrolase/deacetylase"/>
    <property type="match status" value="1"/>
</dbReference>
<dbReference type="SUPFAM" id="SSF88713">
    <property type="entry name" value="Glycoside hydrolase/deacetylase"/>
    <property type="match status" value="1"/>
</dbReference>
<evidence type="ECO:0000259" key="4">
    <source>
        <dbReference type="PROSITE" id="PS51677"/>
    </source>
</evidence>
<dbReference type="PANTHER" id="PTHR34216:SF3">
    <property type="entry name" value="POLY-BETA-1,6-N-ACETYL-D-GLUCOSAMINE N-DEACETYLASE"/>
    <property type="match status" value="1"/>
</dbReference>